<dbReference type="HOGENOM" id="CLU_008287_15_2_5"/>
<dbReference type="GO" id="GO:0009279">
    <property type="term" value="C:cell outer membrane"/>
    <property type="evidence" value="ECO:0007669"/>
    <property type="project" value="UniProtKB-SubCell"/>
</dbReference>
<keyword evidence="4" id="KW-0410">Iron transport</keyword>
<feature type="chain" id="PRO_5003924788" evidence="13">
    <location>
        <begin position="25"/>
        <end position="810"/>
    </location>
</feature>
<evidence type="ECO:0000256" key="3">
    <source>
        <dbReference type="ARBA" id="ARBA00022452"/>
    </source>
</evidence>
<dbReference type="Proteomes" id="UP000009887">
    <property type="component" value="Unassembled WGS sequence"/>
</dbReference>
<dbReference type="PANTHER" id="PTHR32552">
    <property type="entry name" value="FERRICHROME IRON RECEPTOR-RELATED"/>
    <property type="match status" value="1"/>
</dbReference>
<keyword evidence="3 11" id="KW-1134">Transmembrane beta strand</keyword>
<dbReference type="RefSeq" id="WP_004211915.1">
    <property type="nucleotide sequence ID" value="NZ_JH992904.1"/>
</dbReference>
<keyword evidence="9 11" id="KW-0472">Membrane</keyword>
<dbReference type="InterPro" id="IPR039426">
    <property type="entry name" value="TonB-dep_rcpt-like"/>
</dbReference>
<feature type="signal peptide" evidence="13">
    <location>
        <begin position="1"/>
        <end position="24"/>
    </location>
</feature>
<evidence type="ECO:0000256" key="11">
    <source>
        <dbReference type="PROSITE-ProRule" id="PRU01360"/>
    </source>
</evidence>
<comment type="subcellular location">
    <subcellularLocation>
        <location evidence="1 11">Cell outer membrane</location>
        <topology evidence="1 11">Multi-pass membrane protein</topology>
    </subcellularLocation>
</comment>
<feature type="domain" description="TonB-dependent receptor plug" evidence="15">
    <location>
        <begin position="53"/>
        <end position="159"/>
    </location>
</feature>
<proteinExistence type="inferred from homology"/>
<keyword evidence="10 11" id="KW-0998">Cell outer membrane</keyword>
<evidence type="ECO:0000256" key="1">
    <source>
        <dbReference type="ARBA" id="ARBA00004571"/>
    </source>
</evidence>
<comment type="caution">
    <text evidence="16">The sequence shown here is derived from an EMBL/GenBank/DDBJ whole genome shotgun (WGS) entry which is preliminary data.</text>
</comment>
<keyword evidence="17" id="KW-1185">Reference proteome</keyword>
<gene>
    <name evidence="16" type="ORF">HMPREF9718_04082</name>
</gene>
<dbReference type="InterPro" id="IPR012910">
    <property type="entry name" value="Plug_dom"/>
</dbReference>
<sequence>MKAFHAVHWGVSLGAVLMATPLLAQTAPAEQAAPGASAITDIIVQARRREEDVQDVPAVIDAVTSAQIDKLNLRSFNDVQALVPGLELSSNANGIGANAKLRGINFDVNASGNNPTVEFYFNDAPITAGAIIQQMYDIGQIEVQRGPQGTLRGRASPSGSITVSAKKPDLYGYGAYVDLTANDIGTMNAKGAVNIPVIEGILALRAAGVWDENEGDRVRAANNPDPRSTTTSGRLSAIAKPLDWLSFEGTYQYLKRNAQSYDQAISFSEANPDAAPSPVLITAEDRLSLQERPRPIHQRFEIYNWRAEAAQMGQKLIYQGQHYTQKLYSADNFDDAIFFPGQIVDQVTNTRAKATSHEVRLQNEERVFDFLDYVIGFFDYKNASRTNLTTPTVVRLPLLFGGGVAQIVNTPIARPTNEHEQSFFGNLTAHIGKDTEISGGLRRIDYSFVGNFSVGGRVIDAQDRDEGKLIYNASVKHNFSPDFMVYASTGSSWRPGLTAIGDFNLAPSALEKSFVNVPPESSKSYELGFKSTLLGGRAQFNVTAYHQKFKNFPYRSPTGIFYVNTVAVTNASGTVTGVSQQVGQFNFVSPVPVEVNGVEADFNLAVGSRLNIGVNGSYSLGKIKNGVVACNDINGDGIPDVTTGTPSLADLQAAVGADNLATCRSNQRSAFLPPFSASLQGEYRIPISRATDSYVRGIFSYNGKSQGDPTNPFDNVSDYGLLNLYAGVRGTDGNWELSFFAKNLFDTTKVISRTNPYFTSYQQLGFGGFSNGAPVFTGPTGASATSTYTGGSLTPPREFGVNFRFAFGTR</sequence>
<keyword evidence="6" id="KW-0408">Iron</keyword>
<dbReference type="AlphaFoldDB" id="K9CNX2"/>
<evidence type="ECO:0000256" key="4">
    <source>
        <dbReference type="ARBA" id="ARBA00022496"/>
    </source>
</evidence>
<dbReference type="Gene3D" id="2.40.170.20">
    <property type="entry name" value="TonB-dependent receptor, beta-barrel domain"/>
    <property type="match status" value="1"/>
</dbReference>
<evidence type="ECO:0000256" key="2">
    <source>
        <dbReference type="ARBA" id="ARBA00022448"/>
    </source>
</evidence>
<comment type="similarity">
    <text evidence="11 12">Belongs to the TonB-dependent receptor family.</text>
</comment>
<keyword evidence="13" id="KW-0732">Signal</keyword>
<keyword evidence="2 11" id="KW-0813">Transport</keyword>
<keyword evidence="5 11" id="KW-0812">Transmembrane</keyword>
<feature type="domain" description="TonB-dependent receptor-like beta-barrel" evidence="14">
    <location>
        <begin position="297"/>
        <end position="744"/>
    </location>
</feature>
<dbReference type="Pfam" id="PF07715">
    <property type="entry name" value="Plug"/>
    <property type="match status" value="1"/>
</dbReference>
<evidence type="ECO:0000259" key="14">
    <source>
        <dbReference type="Pfam" id="PF00593"/>
    </source>
</evidence>
<evidence type="ECO:0000256" key="10">
    <source>
        <dbReference type="ARBA" id="ARBA00023237"/>
    </source>
</evidence>
<evidence type="ECO:0000256" key="7">
    <source>
        <dbReference type="ARBA" id="ARBA00023065"/>
    </source>
</evidence>
<evidence type="ECO:0000256" key="6">
    <source>
        <dbReference type="ARBA" id="ARBA00023004"/>
    </source>
</evidence>
<keyword evidence="8 12" id="KW-0798">TonB box</keyword>
<dbReference type="InterPro" id="IPR000531">
    <property type="entry name" value="Beta-barrel_TonB"/>
</dbReference>
<dbReference type="InterPro" id="IPR036942">
    <property type="entry name" value="Beta-barrel_TonB_sf"/>
</dbReference>
<evidence type="ECO:0000313" key="16">
    <source>
        <dbReference type="EMBL" id="EKU73613.1"/>
    </source>
</evidence>
<dbReference type="SUPFAM" id="SSF56935">
    <property type="entry name" value="Porins"/>
    <property type="match status" value="1"/>
</dbReference>
<evidence type="ECO:0000256" key="5">
    <source>
        <dbReference type="ARBA" id="ARBA00022692"/>
    </source>
</evidence>
<evidence type="ECO:0000313" key="17">
    <source>
        <dbReference type="Proteomes" id="UP000009887"/>
    </source>
</evidence>
<evidence type="ECO:0000256" key="8">
    <source>
        <dbReference type="ARBA" id="ARBA00023077"/>
    </source>
</evidence>
<evidence type="ECO:0000256" key="13">
    <source>
        <dbReference type="SAM" id="SignalP"/>
    </source>
</evidence>
<dbReference type="GO" id="GO:0006826">
    <property type="term" value="P:iron ion transport"/>
    <property type="evidence" value="ECO:0007669"/>
    <property type="project" value="UniProtKB-KW"/>
</dbReference>
<organism evidence="16 17">
    <name type="scientific">Sphingobium yanoikuyae ATCC 51230</name>
    <dbReference type="NCBI Taxonomy" id="883163"/>
    <lineage>
        <taxon>Bacteria</taxon>
        <taxon>Pseudomonadati</taxon>
        <taxon>Pseudomonadota</taxon>
        <taxon>Alphaproteobacteria</taxon>
        <taxon>Sphingomonadales</taxon>
        <taxon>Sphingomonadaceae</taxon>
        <taxon>Sphingobium</taxon>
    </lineage>
</organism>
<dbReference type="PATRIC" id="fig|883163.3.peg.4117"/>
<name>K9CNX2_SPHYA</name>
<evidence type="ECO:0000256" key="12">
    <source>
        <dbReference type="RuleBase" id="RU003357"/>
    </source>
</evidence>
<dbReference type="EMBL" id="AGZU01000015">
    <property type="protein sequence ID" value="EKU73613.1"/>
    <property type="molecule type" value="Genomic_DNA"/>
</dbReference>
<dbReference type="Pfam" id="PF00593">
    <property type="entry name" value="TonB_dep_Rec_b-barrel"/>
    <property type="match status" value="1"/>
</dbReference>
<reference evidence="16 17" key="1">
    <citation type="submission" date="2012-09" db="EMBL/GenBank/DDBJ databases">
        <title>The Genome Sequence of Sphingobium yanoikuyae ATCC 51230.</title>
        <authorList>
            <consortium name="The Broad Institute Genome Sequencing Platform"/>
            <person name="Earl A."/>
            <person name="Ward D."/>
            <person name="Feldgarden M."/>
            <person name="Gevers D."/>
            <person name="Huys G."/>
            <person name="Walker B."/>
            <person name="Young S.K."/>
            <person name="Zeng Q."/>
            <person name="Gargeya S."/>
            <person name="Fitzgerald M."/>
            <person name="Haas B."/>
            <person name="Abouelleil A."/>
            <person name="Alvarado L."/>
            <person name="Arachchi H.M."/>
            <person name="Berlin A.M."/>
            <person name="Chapman S.B."/>
            <person name="Goldberg J."/>
            <person name="Griggs A."/>
            <person name="Gujja S."/>
            <person name="Hansen M."/>
            <person name="Howarth C."/>
            <person name="Imamovic A."/>
            <person name="Larimer J."/>
            <person name="McCowen C."/>
            <person name="Montmayeur A."/>
            <person name="Murphy C."/>
            <person name="Neiman D."/>
            <person name="Pearson M."/>
            <person name="Priest M."/>
            <person name="Roberts A."/>
            <person name="Saif S."/>
            <person name="Shea T."/>
            <person name="Sisk P."/>
            <person name="Sykes S."/>
            <person name="Wortman J."/>
            <person name="Nusbaum C."/>
            <person name="Birren B."/>
        </authorList>
    </citation>
    <scope>NUCLEOTIDE SEQUENCE [LARGE SCALE GENOMIC DNA]</scope>
    <source>
        <strain evidence="16 17">ATCC 51230</strain>
    </source>
</reference>
<protein>
    <submittedName>
        <fullName evidence="16">Uncharacterized protein</fullName>
    </submittedName>
</protein>
<dbReference type="PROSITE" id="PS52016">
    <property type="entry name" value="TONB_DEPENDENT_REC_3"/>
    <property type="match status" value="1"/>
</dbReference>
<dbReference type="PANTHER" id="PTHR32552:SF81">
    <property type="entry name" value="TONB-DEPENDENT OUTER MEMBRANE RECEPTOR"/>
    <property type="match status" value="1"/>
</dbReference>
<keyword evidence="7" id="KW-0406">Ion transport</keyword>
<evidence type="ECO:0000259" key="15">
    <source>
        <dbReference type="Pfam" id="PF07715"/>
    </source>
</evidence>
<evidence type="ECO:0000256" key="9">
    <source>
        <dbReference type="ARBA" id="ARBA00023136"/>
    </source>
</evidence>
<accession>K9CNX2</accession>